<dbReference type="SUPFAM" id="SSF54427">
    <property type="entry name" value="NTF2-like"/>
    <property type="match status" value="1"/>
</dbReference>
<evidence type="ECO:0000313" key="2">
    <source>
        <dbReference type="EMBL" id="BAT27400.1"/>
    </source>
</evidence>
<reference evidence="2" key="1">
    <citation type="journal article" date="2015" name="Proc. Natl. Acad. Sci. U.S.A.">
        <title>Bacterial clade with the ribosomal RNA operon on a small plasmid rather than the chromosome.</title>
        <authorList>
            <person name="Anda M."/>
            <person name="Ohtsubo Y."/>
            <person name="Okubo T."/>
            <person name="Sugawara M."/>
            <person name="Nagata Y."/>
            <person name="Tsuda M."/>
            <person name="Minamisawa K."/>
            <person name="Mitsui H."/>
        </authorList>
    </citation>
    <scope>NUCLEOTIDE SEQUENCE</scope>
    <source>
        <strain evidence="2">JCM 14755</strain>
    </source>
</reference>
<dbReference type="AlphaFoldDB" id="A0A0P0Z0A9"/>
<keyword evidence="1" id="KW-0732">Signal</keyword>
<evidence type="ECO:0000256" key="1">
    <source>
        <dbReference type="SAM" id="SignalP"/>
    </source>
</evidence>
<dbReference type="Gene3D" id="3.10.450.50">
    <property type="match status" value="1"/>
</dbReference>
<accession>A0A0P0Z0A9</accession>
<dbReference type="EMBL" id="LC066375">
    <property type="protein sequence ID" value="BAT27400.1"/>
    <property type="molecule type" value="Genomic_DNA"/>
</dbReference>
<feature type="signal peptide" evidence="1">
    <location>
        <begin position="1"/>
        <end position="20"/>
    </location>
</feature>
<dbReference type="InterPro" id="IPR032710">
    <property type="entry name" value="NTF2-like_dom_sf"/>
</dbReference>
<dbReference type="RefSeq" id="WP_062228458.1">
    <property type="nucleotide sequence ID" value="NZ_BBWR01000012.1"/>
</dbReference>
<sequence>MKTLLTAAAIATSMVTAAHAGPAADMAQARIASIAKGDTETVAGAYGEGATLHWIGGPLDGTYKGAEIKAVWDKFAKAQPNLTADVMDVSEAMNPKGATVTANVVFSGKDEIPVRYVMLFRDGKLTDEIWQVDPALVK</sequence>
<protein>
    <recommendedName>
        <fullName evidence="3">SnoaL-like domain-containing protein</fullName>
    </recommendedName>
</protein>
<evidence type="ECO:0008006" key="3">
    <source>
        <dbReference type="Google" id="ProtNLM"/>
    </source>
</evidence>
<feature type="chain" id="PRO_5006057950" description="SnoaL-like domain-containing protein" evidence="1">
    <location>
        <begin position="21"/>
        <end position="138"/>
    </location>
</feature>
<proteinExistence type="predicted"/>
<dbReference type="OrthoDB" id="7868521at2"/>
<organism evidence="2">
    <name type="scientific">Aureimonas frigidaquae</name>
    <dbReference type="NCBI Taxonomy" id="424757"/>
    <lineage>
        <taxon>Bacteria</taxon>
        <taxon>Pseudomonadati</taxon>
        <taxon>Pseudomonadota</taxon>
        <taxon>Alphaproteobacteria</taxon>
        <taxon>Hyphomicrobiales</taxon>
        <taxon>Aurantimonadaceae</taxon>
        <taxon>Aureimonas</taxon>
    </lineage>
</organism>
<name>A0A0P0Z0A9_9HYPH</name>